<keyword evidence="1" id="KW-0812">Transmembrane</keyword>
<evidence type="ECO:0000313" key="2">
    <source>
        <dbReference type="EMBL" id="ADZ08500.1"/>
    </source>
</evidence>
<feature type="transmembrane region" description="Helical" evidence="1">
    <location>
        <begin position="242"/>
        <end position="260"/>
    </location>
</feature>
<evidence type="ECO:0000313" key="3">
    <source>
        <dbReference type="Proteomes" id="UP000007490"/>
    </source>
</evidence>
<evidence type="ECO:0000256" key="1">
    <source>
        <dbReference type="SAM" id="Phobius"/>
    </source>
</evidence>
<keyword evidence="1" id="KW-0472">Membrane</keyword>
<dbReference type="OrthoDB" id="81523at2157"/>
<dbReference type="AlphaFoldDB" id="F0T888"/>
<feature type="transmembrane region" description="Helical" evidence="1">
    <location>
        <begin position="85"/>
        <end position="104"/>
    </location>
</feature>
<dbReference type="eggNOG" id="arCOG06480">
    <property type="taxonomic scope" value="Archaea"/>
</dbReference>
<reference evidence="3" key="1">
    <citation type="submission" date="2011-02" db="EMBL/GenBank/DDBJ databases">
        <title>Complete sequence of Methanobacterium sp. AL-21.</title>
        <authorList>
            <consortium name="US DOE Joint Genome Institute"/>
            <person name="Lucas S."/>
            <person name="Copeland A."/>
            <person name="Lapidus A."/>
            <person name="Cheng J.-F."/>
            <person name="Goodwin L."/>
            <person name="Pitluck S."/>
            <person name="Chertkov O."/>
            <person name="Detter J.C."/>
            <person name="Han C."/>
            <person name="Tapia R."/>
            <person name="Land M."/>
            <person name="Hauser L."/>
            <person name="Kyrpides N."/>
            <person name="Ivanova N."/>
            <person name="Mikhailova N."/>
            <person name="Pagani I."/>
            <person name="Cadillo-Quiroz H."/>
            <person name="Imachi H."/>
            <person name="Zinder S."/>
            <person name="Liu W."/>
            <person name="Woyke T."/>
        </authorList>
    </citation>
    <scope>NUCLEOTIDE SEQUENCE [LARGE SCALE GENOMIC DNA]</scope>
    <source>
        <strain evidence="3">AL-21</strain>
    </source>
</reference>
<organism evidence="2 3">
    <name type="scientific">Methanobacterium lacus (strain AL-21)</name>
    <dbReference type="NCBI Taxonomy" id="877455"/>
    <lineage>
        <taxon>Archaea</taxon>
        <taxon>Methanobacteriati</taxon>
        <taxon>Methanobacteriota</taxon>
        <taxon>Methanomada group</taxon>
        <taxon>Methanobacteria</taxon>
        <taxon>Methanobacteriales</taxon>
        <taxon>Methanobacteriaceae</taxon>
        <taxon>Methanobacterium</taxon>
    </lineage>
</organism>
<proteinExistence type="predicted"/>
<dbReference type="EMBL" id="CP002551">
    <property type="protein sequence ID" value="ADZ08500.1"/>
    <property type="molecule type" value="Genomic_DNA"/>
</dbReference>
<dbReference type="HOGENOM" id="CLU_848915_0_0_2"/>
<feature type="transmembrane region" description="Helical" evidence="1">
    <location>
        <begin position="46"/>
        <end position="64"/>
    </location>
</feature>
<keyword evidence="1" id="KW-1133">Transmembrane helix</keyword>
<dbReference type="RefSeq" id="WP_013643851.1">
    <property type="nucleotide sequence ID" value="NC_015216.1"/>
</dbReference>
<keyword evidence="3" id="KW-1185">Reference proteome</keyword>
<protein>
    <submittedName>
        <fullName evidence="2">Uncharacterized protein</fullName>
    </submittedName>
</protein>
<reference evidence="2 3" key="2">
    <citation type="journal article" date="2014" name="Int. J. Syst. Evol. Microbiol.">
        <title>Methanobacterium paludis sp. nov. and a novel strain of Methanobacterium lacus isolated from northern peatlands.</title>
        <authorList>
            <person name="Cadillo-Quiroz H."/>
            <person name="Brauer S.L."/>
            <person name="Goodson N."/>
            <person name="Yavitt J.B."/>
            <person name="Zinder S.H."/>
        </authorList>
    </citation>
    <scope>NUCLEOTIDE SEQUENCE [LARGE SCALE GENOMIC DNA]</scope>
    <source>
        <strain evidence="2 3">AL-21</strain>
    </source>
</reference>
<sequence length="334" mass="37127" precursor="true">MHINRLSIIGLIMIVFSLVLIAVNTFDKLILELTYPFLMGSSKGKSIIFFMLMGSLLILSQLIQSSKFPKKLNIFNKPGNYYLKLLIIIISITYVVGLLIEIWIRLKFGVSIFTTFVSTSPQIGTSSIIHSHVYKSMLGILISDIGLNLPSNIHTAISIAAYIPRFAAVIFVVFPVVYILGVLSTEKRPDIQNIILIFAITTTLIGMLDGGLFSAPAMVGLAGLLGIYSIKKPFSPRDLVKPSMIIVLLLILRIIISFMGSSPDVYEITILDEHENVTVKGFNVINEMAVGNNTVITVPANMNEFTVLNTSFDVLKDKYHLFFVSWDSYSFFRG</sequence>
<name>F0T888_METLA</name>
<dbReference type="Proteomes" id="UP000007490">
    <property type="component" value="Chromosome"/>
</dbReference>
<dbReference type="KEGG" id="mel:Metbo_0248"/>
<gene>
    <name evidence="2" type="ordered locus">Metbo_0248</name>
</gene>
<feature type="transmembrane region" description="Helical" evidence="1">
    <location>
        <begin position="159"/>
        <end position="183"/>
    </location>
</feature>
<feature type="transmembrane region" description="Helical" evidence="1">
    <location>
        <begin position="7"/>
        <end position="26"/>
    </location>
</feature>
<feature type="transmembrane region" description="Helical" evidence="1">
    <location>
        <begin position="190"/>
        <end position="207"/>
    </location>
</feature>
<accession>F0T888</accession>
<dbReference type="GeneID" id="10276680"/>
<dbReference type="STRING" id="877455.Metbo_0248"/>